<evidence type="ECO:0000256" key="2">
    <source>
        <dbReference type="ARBA" id="ARBA00022771"/>
    </source>
</evidence>
<evidence type="ECO:0000256" key="1">
    <source>
        <dbReference type="ARBA" id="ARBA00022723"/>
    </source>
</evidence>
<accession>A0A6I8V8A0</accession>
<dbReference type="GO" id="GO:0043005">
    <property type="term" value="C:neuron projection"/>
    <property type="evidence" value="ECO:0007669"/>
    <property type="project" value="TreeGrafter"/>
</dbReference>
<evidence type="ECO:0000313" key="7">
    <source>
        <dbReference type="RefSeq" id="XP_015035236.2"/>
    </source>
</evidence>
<keyword evidence="3" id="KW-0862">Zinc</keyword>
<feature type="region of interest" description="Disordered" evidence="5">
    <location>
        <begin position="391"/>
        <end position="411"/>
    </location>
</feature>
<dbReference type="GO" id="GO:0031175">
    <property type="term" value="P:neuron projection development"/>
    <property type="evidence" value="ECO:0007669"/>
    <property type="project" value="TreeGrafter"/>
</dbReference>
<dbReference type="RefSeq" id="XP_015035236.2">
    <property type="nucleotide sequence ID" value="XM_015179750.2"/>
</dbReference>
<feature type="coiled-coil region" evidence="4">
    <location>
        <begin position="205"/>
        <end position="319"/>
    </location>
</feature>
<sequence>MSSDSDFPVLHRKCLGCPALGDLGRWYECVVCGTQITLCGPCFDLGKNRVSPKHKYYHPMRALYNKKMADIYFGGEVLVNGEAPQSFQCPFCDDMGFTAEELAVHVQEKHSNHPDASALIEILETMSNGYMGSFGGARAHHLAMEEQPLGGLQVPMDEEEDTKSTEIRCQEKSRGGLSYEVILAEPAPNVAVPKRPVTPGKNVSVEEIEQKLKAAEERRISLEAKKMADISTKLAKVDEATRKKDEITNEFITQTKEQLESKMEQHVEKREAIISDMKEKLKIHAQEIEKTRETLEQQKANEQKAIEEKLKIAQTLRDENIKKMLNRLKEHNTVKIAEIKSHQDQLETQKLEEKARIYENKLFAAEQNREKEIQKKIEKVQKLERRAELVRQNKAQTQDMDGQQNAIASSG</sequence>
<keyword evidence="4" id="KW-0175">Coiled coil</keyword>
<dbReference type="GO" id="GO:0008270">
    <property type="term" value="F:zinc ion binding"/>
    <property type="evidence" value="ECO:0007669"/>
    <property type="project" value="UniProtKB-KW"/>
</dbReference>
<dbReference type="PRINTS" id="PR00345">
    <property type="entry name" value="STATHMIN"/>
</dbReference>
<gene>
    <name evidence="7" type="primary">stai</name>
</gene>
<evidence type="ECO:0000256" key="4">
    <source>
        <dbReference type="SAM" id="Coils"/>
    </source>
</evidence>
<dbReference type="InterPro" id="IPR036002">
    <property type="entry name" value="Stathmin_sf"/>
</dbReference>
<dbReference type="Proteomes" id="UP000001819">
    <property type="component" value="Chromosome 4"/>
</dbReference>
<dbReference type="ExpressionAtlas" id="A0A6I8V8A0">
    <property type="expression patterns" value="baseline"/>
</dbReference>
<dbReference type="InParanoid" id="A0A6I8V8A0"/>
<evidence type="ECO:0000256" key="5">
    <source>
        <dbReference type="SAM" id="MobiDB-lite"/>
    </source>
</evidence>
<protein>
    <submittedName>
        <fullName evidence="7">E3 ubiquitin-protein ligase KCMF1 isoform X1</fullName>
    </submittedName>
</protein>
<organism evidence="6 7">
    <name type="scientific">Drosophila pseudoobscura pseudoobscura</name>
    <name type="common">Fruit fly</name>
    <dbReference type="NCBI Taxonomy" id="46245"/>
    <lineage>
        <taxon>Eukaryota</taxon>
        <taxon>Metazoa</taxon>
        <taxon>Ecdysozoa</taxon>
        <taxon>Arthropoda</taxon>
        <taxon>Hexapoda</taxon>
        <taxon>Insecta</taxon>
        <taxon>Pterygota</taxon>
        <taxon>Neoptera</taxon>
        <taxon>Endopterygota</taxon>
        <taxon>Diptera</taxon>
        <taxon>Brachycera</taxon>
        <taxon>Muscomorpha</taxon>
        <taxon>Ephydroidea</taxon>
        <taxon>Drosophilidae</taxon>
        <taxon>Drosophila</taxon>
        <taxon>Sophophora</taxon>
    </lineage>
</organism>
<dbReference type="SUPFAM" id="SSF57850">
    <property type="entry name" value="RING/U-box"/>
    <property type="match status" value="1"/>
</dbReference>
<dbReference type="Pfam" id="PF00836">
    <property type="entry name" value="Stathmin"/>
    <property type="match status" value="1"/>
</dbReference>
<dbReference type="PROSITE" id="PS51663">
    <property type="entry name" value="STATHMIN_3"/>
    <property type="match status" value="1"/>
</dbReference>
<keyword evidence="1" id="KW-0479">Metal-binding</keyword>
<evidence type="ECO:0000313" key="6">
    <source>
        <dbReference type="Proteomes" id="UP000001819"/>
    </source>
</evidence>
<dbReference type="GO" id="GO:0031110">
    <property type="term" value="P:regulation of microtubule polymerization or depolymerization"/>
    <property type="evidence" value="ECO:0007669"/>
    <property type="project" value="InterPro"/>
</dbReference>
<dbReference type="GO" id="GO:0007019">
    <property type="term" value="P:microtubule depolymerization"/>
    <property type="evidence" value="ECO:0007669"/>
    <property type="project" value="TreeGrafter"/>
</dbReference>
<dbReference type="PANTHER" id="PTHR10104">
    <property type="entry name" value="STATHMIN"/>
    <property type="match status" value="1"/>
</dbReference>
<keyword evidence="2" id="KW-0863">Zinc-finger</keyword>
<dbReference type="SUPFAM" id="SSF101494">
    <property type="entry name" value="Stathmin"/>
    <property type="match status" value="1"/>
</dbReference>
<feature type="compositionally biased region" description="Polar residues" evidence="5">
    <location>
        <begin position="393"/>
        <end position="411"/>
    </location>
</feature>
<name>A0A6I8V8A0_DROPS</name>
<dbReference type="GO" id="GO:0015631">
    <property type="term" value="F:tubulin binding"/>
    <property type="evidence" value="ECO:0007669"/>
    <property type="project" value="TreeGrafter"/>
</dbReference>
<dbReference type="AlphaFoldDB" id="A0A6I8V8A0"/>
<proteinExistence type="predicted"/>
<dbReference type="GO" id="GO:0005737">
    <property type="term" value="C:cytoplasm"/>
    <property type="evidence" value="ECO:0007669"/>
    <property type="project" value="TreeGrafter"/>
</dbReference>
<dbReference type="FunCoup" id="A0A6I8V8A0">
    <property type="interactions" value="57"/>
</dbReference>
<evidence type="ECO:0000256" key="3">
    <source>
        <dbReference type="ARBA" id="ARBA00022833"/>
    </source>
</evidence>
<keyword evidence="6" id="KW-1185">Reference proteome</keyword>
<dbReference type="Gene3D" id="3.30.60.90">
    <property type="match status" value="1"/>
</dbReference>
<dbReference type="PANTHER" id="PTHR10104:SF1">
    <property type="entry name" value="STATHMIN, ISOFORM D"/>
    <property type="match status" value="1"/>
</dbReference>
<reference evidence="7" key="1">
    <citation type="submission" date="2025-08" db="UniProtKB">
        <authorList>
            <consortium name="RefSeq"/>
        </authorList>
    </citation>
    <scope>IDENTIFICATION</scope>
    <source>
        <strain evidence="7">MV-25-SWS-2005</strain>
        <tissue evidence="7">Whole body</tissue>
    </source>
</reference>
<dbReference type="InterPro" id="IPR000956">
    <property type="entry name" value="Stathmin_fam"/>
</dbReference>
<dbReference type="InterPro" id="IPR043145">
    <property type="entry name" value="Znf_ZZ_sf"/>
</dbReference>
<dbReference type="Gene3D" id="6.10.280.30">
    <property type="match status" value="2"/>
</dbReference>